<dbReference type="AlphaFoldDB" id="A0A9D2JTU7"/>
<keyword evidence="2" id="KW-1133">Transmembrane helix</keyword>
<keyword evidence="2" id="KW-0812">Transmembrane</keyword>
<feature type="coiled-coil region" evidence="1">
    <location>
        <begin position="85"/>
        <end position="112"/>
    </location>
</feature>
<organism evidence="3 4">
    <name type="scientific">Candidatus Blautia pullicola</name>
    <dbReference type="NCBI Taxonomy" id="2838498"/>
    <lineage>
        <taxon>Bacteria</taxon>
        <taxon>Bacillati</taxon>
        <taxon>Bacillota</taxon>
        <taxon>Clostridia</taxon>
        <taxon>Lachnospirales</taxon>
        <taxon>Lachnospiraceae</taxon>
        <taxon>Blautia</taxon>
    </lineage>
</organism>
<keyword evidence="1" id="KW-0175">Coiled coil</keyword>
<dbReference type="Proteomes" id="UP000824056">
    <property type="component" value="Unassembled WGS sequence"/>
</dbReference>
<keyword evidence="2" id="KW-0472">Membrane</keyword>
<feature type="transmembrane region" description="Helical" evidence="2">
    <location>
        <begin position="60"/>
        <end position="79"/>
    </location>
</feature>
<name>A0A9D2JTU7_9FIRM</name>
<evidence type="ECO:0000256" key="1">
    <source>
        <dbReference type="SAM" id="Coils"/>
    </source>
</evidence>
<gene>
    <name evidence="3" type="ORF">H9809_10715</name>
</gene>
<reference evidence="3" key="1">
    <citation type="journal article" date="2021" name="PeerJ">
        <title>Extensive microbial diversity within the chicken gut microbiome revealed by metagenomics and culture.</title>
        <authorList>
            <person name="Gilroy R."/>
            <person name="Ravi A."/>
            <person name="Getino M."/>
            <person name="Pursley I."/>
            <person name="Horton D.L."/>
            <person name="Alikhan N.F."/>
            <person name="Baker D."/>
            <person name="Gharbi K."/>
            <person name="Hall N."/>
            <person name="Watson M."/>
            <person name="Adriaenssens E.M."/>
            <person name="Foster-Nyarko E."/>
            <person name="Jarju S."/>
            <person name="Secka A."/>
            <person name="Antonio M."/>
            <person name="Oren A."/>
            <person name="Chaudhuri R.R."/>
            <person name="La Ragione R."/>
            <person name="Hildebrand F."/>
            <person name="Pallen M.J."/>
        </authorList>
    </citation>
    <scope>NUCLEOTIDE SEQUENCE</scope>
    <source>
        <strain evidence="3">1068</strain>
    </source>
</reference>
<accession>A0A9D2JTU7</accession>
<evidence type="ECO:0000256" key="2">
    <source>
        <dbReference type="SAM" id="Phobius"/>
    </source>
</evidence>
<sequence length="165" mass="18883">MASTRNQNRYDNRRVPRQTVYYEDGNAARRLDVQPRQTKRELSRTAQKNRAKSTNMSRGYIAFLGIVCALATGACVHYVKLTADITAQKSTVAAKELELNQLKEDNDAYYSQVLTGVDLDEIRDRAINELGMEFATEEQIKYYTPGNNSYVRQYQDVPDSKQVED</sequence>
<evidence type="ECO:0000313" key="4">
    <source>
        <dbReference type="Proteomes" id="UP000824056"/>
    </source>
</evidence>
<protein>
    <recommendedName>
        <fullName evidence="5">Cell division protein FtsL</fullName>
    </recommendedName>
</protein>
<reference evidence="3" key="2">
    <citation type="submission" date="2021-04" db="EMBL/GenBank/DDBJ databases">
        <authorList>
            <person name="Gilroy R."/>
        </authorList>
    </citation>
    <scope>NUCLEOTIDE SEQUENCE</scope>
    <source>
        <strain evidence="3">1068</strain>
    </source>
</reference>
<evidence type="ECO:0008006" key="5">
    <source>
        <dbReference type="Google" id="ProtNLM"/>
    </source>
</evidence>
<comment type="caution">
    <text evidence="3">The sequence shown here is derived from an EMBL/GenBank/DDBJ whole genome shotgun (WGS) entry which is preliminary data.</text>
</comment>
<evidence type="ECO:0000313" key="3">
    <source>
        <dbReference type="EMBL" id="HIZ66352.1"/>
    </source>
</evidence>
<dbReference type="EMBL" id="DXBG01000251">
    <property type="protein sequence ID" value="HIZ66352.1"/>
    <property type="molecule type" value="Genomic_DNA"/>
</dbReference>
<proteinExistence type="predicted"/>